<evidence type="ECO:0000256" key="5">
    <source>
        <dbReference type="ARBA" id="ARBA00022777"/>
    </source>
</evidence>
<evidence type="ECO:0000256" key="3">
    <source>
        <dbReference type="ARBA" id="ARBA00022679"/>
    </source>
</evidence>
<evidence type="ECO:0000256" key="6">
    <source>
        <dbReference type="ARBA" id="ARBA00022840"/>
    </source>
</evidence>
<dbReference type="InterPro" id="IPR000719">
    <property type="entry name" value="Prot_kinase_dom"/>
</dbReference>
<evidence type="ECO:0000256" key="2">
    <source>
        <dbReference type="ARBA" id="ARBA00022527"/>
    </source>
</evidence>
<name>A0A7J6LYC4_PERCH</name>
<dbReference type="PROSITE" id="PS50011">
    <property type="entry name" value="PROTEIN_KINASE_DOM"/>
    <property type="match status" value="1"/>
</dbReference>
<dbReference type="PROSITE" id="PS00108">
    <property type="entry name" value="PROTEIN_KINASE_ST"/>
    <property type="match status" value="1"/>
</dbReference>
<evidence type="ECO:0000256" key="10">
    <source>
        <dbReference type="ARBA" id="ARBA00042858"/>
    </source>
</evidence>
<keyword evidence="6" id="KW-0067">ATP-binding</keyword>
<dbReference type="AlphaFoldDB" id="A0A7J6LYC4"/>
<dbReference type="SUPFAM" id="SSF56112">
    <property type="entry name" value="Protein kinase-like (PK-like)"/>
    <property type="match status" value="1"/>
</dbReference>
<comment type="caution">
    <text evidence="12">The sequence shown here is derived from an EMBL/GenBank/DDBJ whole genome shotgun (WGS) entry which is preliminary data.</text>
</comment>
<feature type="domain" description="Protein kinase" evidence="11">
    <location>
        <begin position="9"/>
        <end position="325"/>
    </location>
</feature>
<dbReference type="GO" id="GO:0004674">
    <property type="term" value="F:protein serine/threonine kinase activity"/>
    <property type="evidence" value="ECO:0007669"/>
    <property type="project" value="UniProtKB-KW"/>
</dbReference>
<proteinExistence type="inferred from homology"/>
<dbReference type="Gene3D" id="3.30.200.20">
    <property type="entry name" value="Phosphorylase Kinase, domain 1"/>
    <property type="match status" value="1"/>
</dbReference>
<dbReference type="EMBL" id="JAAPAO010000291">
    <property type="protein sequence ID" value="KAF4664287.1"/>
    <property type="molecule type" value="Genomic_DNA"/>
</dbReference>
<dbReference type="GO" id="GO:0005524">
    <property type="term" value="F:ATP binding"/>
    <property type="evidence" value="ECO:0007669"/>
    <property type="project" value="UniProtKB-KW"/>
</dbReference>
<dbReference type="Gene3D" id="1.10.510.10">
    <property type="entry name" value="Transferase(Phosphotransferase) domain 1"/>
    <property type="match status" value="1"/>
</dbReference>
<reference evidence="12 13" key="1">
    <citation type="submission" date="2020-04" db="EMBL/GenBank/DDBJ databases">
        <title>Perkinsus chesapeaki whole genome sequence.</title>
        <authorList>
            <person name="Bogema D.R."/>
        </authorList>
    </citation>
    <scope>NUCLEOTIDE SEQUENCE [LARGE SCALE GENOMIC DNA]</scope>
    <source>
        <strain evidence="12">ATCC PRA-425</strain>
    </source>
</reference>
<evidence type="ECO:0000256" key="8">
    <source>
        <dbReference type="ARBA" id="ARBA00039612"/>
    </source>
</evidence>
<dbReference type="Proteomes" id="UP000591131">
    <property type="component" value="Unassembled WGS sequence"/>
</dbReference>
<evidence type="ECO:0000256" key="4">
    <source>
        <dbReference type="ARBA" id="ARBA00022741"/>
    </source>
</evidence>
<keyword evidence="5" id="KW-0418">Kinase</keyword>
<dbReference type="Pfam" id="PF00069">
    <property type="entry name" value="Pkinase"/>
    <property type="match status" value="1"/>
</dbReference>
<comment type="similarity">
    <text evidence="1">Belongs to the protein kinase superfamily. CMGC Ser/Thr protein kinase family. CDC2/CDKX subfamily.</text>
</comment>
<organism evidence="12 13">
    <name type="scientific">Perkinsus chesapeaki</name>
    <name type="common">Clam parasite</name>
    <name type="synonym">Perkinsus andrewsi</name>
    <dbReference type="NCBI Taxonomy" id="330153"/>
    <lineage>
        <taxon>Eukaryota</taxon>
        <taxon>Sar</taxon>
        <taxon>Alveolata</taxon>
        <taxon>Perkinsozoa</taxon>
        <taxon>Perkinsea</taxon>
        <taxon>Perkinsida</taxon>
        <taxon>Perkinsidae</taxon>
        <taxon>Perkinsus</taxon>
    </lineage>
</organism>
<evidence type="ECO:0000259" key="11">
    <source>
        <dbReference type="PROSITE" id="PS50011"/>
    </source>
</evidence>
<evidence type="ECO:0000256" key="9">
    <source>
        <dbReference type="ARBA" id="ARBA00041902"/>
    </source>
</evidence>
<evidence type="ECO:0000256" key="7">
    <source>
        <dbReference type="ARBA" id="ARBA00038543"/>
    </source>
</evidence>
<keyword evidence="3" id="KW-0808">Transferase</keyword>
<comment type="subunit">
    <text evidence="7">May form a complex composed of at least the catalytic subunit CRK2 and a cyclin.</text>
</comment>
<dbReference type="InterPro" id="IPR011009">
    <property type="entry name" value="Kinase-like_dom_sf"/>
</dbReference>
<dbReference type="InterPro" id="IPR008271">
    <property type="entry name" value="Ser/Thr_kinase_AS"/>
</dbReference>
<protein>
    <recommendedName>
        <fullName evidence="8">Cyclin-dependent kinase 2 homolog</fullName>
    </recommendedName>
    <alternativeName>
        <fullName evidence="9">Cell division control protein 2 homolog</fullName>
    </alternativeName>
    <alternativeName>
        <fullName evidence="10">cdc2-related kinase 2</fullName>
    </alternativeName>
</protein>
<dbReference type="SMART" id="SM00220">
    <property type="entry name" value="S_TKc"/>
    <property type="match status" value="1"/>
</dbReference>
<keyword evidence="4" id="KW-0547">Nucleotide-binding</keyword>
<evidence type="ECO:0000313" key="12">
    <source>
        <dbReference type="EMBL" id="KAF4664287.1"/>
    </source>
</evidence>
<evidence type="ECO:0000256" key="1">
    <source>
        <dbReference type="ARBA" id="ARBA00006485"/>
    </source>
</evidence>
<keyword evidence="13" id="KW-1185">Reference proteome</keyword>
<dbReference type="OrthoDB" id="63265at2759"/>
<dbReference type="PANTHER" id="PTHR24056">
    <property type="entry name" value="CELL DIVISION PROTEIN KINASE"/>
    <property type="match status" value="1"/>
</dbReference>
<dbReference type="GO" id="GO:0005634">
    <property type="term" value="C:nucleus"/>
    <property type="evidence" value="ECO:0007669"/>
    <property type="project" value="TreeGrafter"/>
</dbReference>
<dbReference type="FunFam" id="1.10.510.10:FF:000624">
    <property type="entry name" value="Mitogen-activated protein kinase"/>
    <property type="match status" value="1"/>
</dbReference>
<keyword evidence="2" id="KW-0723">Serine/threonine-protein kinase</keyword>
<dbReference type="InterPro" id="IPR050108">
    <property type="entry name" value="CDK"/>
</dbReference>
<sequence length="371" mass="41157">MAIEVGTGHKPIVRIGAGRFSTVLKVEEVRLGGYVAEKKIHTSTSGVGIQSLKGALRELFTLKLLCPHHNIVDLLGHRFEGHCLVLQLKLFDMDLDSIIGRNPPLPCSLIKKIVRELVTGLACVHEAGIMHRDMKPGNVLISREGRVAICDFGLARASGESKECIPPITREVATRWYQSPEILLGTEVQTTSCDIWAVACVLCEMYLGEPLLSGLTDIQQLFLLYKRFGGAPSVIPKDQESAPHAHGDLLRDDSLRYWPSATLLPDYGKIPFTKEAIESDKHWSDRLVADVPRLPTDALPILARCFRYDPRRRISHAEEVLHSGFFKGCDEAIGDALADYLDNSDPKPPPPLEDPWEDSFDSECSFLKSSN</sequence>
<evidence type="ECO:0000313" key="13">
    <source>
        <dbReference type="Proteomes" id="UP000591131"/>
    </source>
</evidence>
<accession>A0A7J6LYC4</accession>
<gene>
    <name evidence="12" type="ORF">FOL47_005218</name>
</gene>